<dbReference type="CDD" id="cd18809">
    <property type="entry name" value="SF1_C_RecD"/>
    <property type="match status" value="1"/>
</dbReference>
<name>A0A644UKX4_9ZZZZ</name>
<keyword evidence="1" id="KW-0175">Coiled coil</keyword>
<dbReference type="PANTHER" id="PTHR47642">
    <property type="entry name" value="ATP-DEPENDENT DNA HELICASE"/>
    <property type="match status" value="1"/>
</dbReference>
<dbReference type="GO" id="GO:0006281">
    <property type="term" value="P:DNA repair"/>
    <property type="evidence" value="ECO:0007669"/>
    <property type="project" value="InterPro"/>
</dbReference>
<protein>
    <submittedName>
        <fullName evidence="3">ATP-dependent RecD-like DNA helicase</fullName>
        <ecNumber evidence="3">3.6.4.12</ecNumber>
    </submittedName>
</protein>
<dbReference type="Gene3D" id="2.30.30.940">
    <property type="match status" value="1"/>
</dbReference>
<dbReference type="Gene3D" id="3.40.50.300">
    <property type="entry name" value="P-loop containing nucleotide triphosphate hydrolases"/>
    <property type="match status" value="2"/>
</dbReference>
<dbReference type="FunFam" id="3.40.50.300:FF:001498">
    <property type="entry name" value="ATP-dependent DNA helicase"/>
    <property type="match status" value="1"/>
</dbReference>
<dbReference type="Pfam" id="PF00570">
    <property type="entry name" value="HRDC"/>
    <property type="match status" value="1"/>
</dbReference>
<dbReference type="InterPro" id="IPR003593">
    <property type="entry name" value="AAA+_ATPase"/>
</dbReference>
<dbReference type="SMART" id="SM00341">
    <property type="entry name" value="HRDC"/>
    <property type="match status" value="1"/>
</dbReference>
<dbReference type="InterPro" id="IPR044876">
    <property type="entry name" value="HRDC_dom_sf"/>
</dbReference>
<keyword evidence="3" id="KW-0378">Hydrolase</keyword>
<dbReference type="GO" id="GO:0000166">
    <property type="term" value="F:nucleotide binding"/>
    <property type="evidence" value="ECO:0007669"/>
    <property type="project" value="InterPro"/>
</dbReference>
<feature type="coiled-coil region" evidence="1">
    <location>
        <begin position="547"/>
        <end position="574"/>
    </location>
</feature>
<dbReference type="GO" id="GO:0003678">
    <property type="term" value="F:DNA helicase activity"/>
    <property type="evidence" value="ECO:0007669"/>
    <property type="project" value="UniProtKB-EC"/>
</dbReference>
<evidence type="ECO:0000313" key="3">
    <source>
        <dbReference type="EMBL" id="MPL79551.1"/>
    </source>
</evidence>
<comment type="caution">
    <text evidence="3">The sequence shown here is derived from an EMBL/GenBank/DDBJ whole genome shotgun (WGS) entry which is preliminary data.</text>
</comment>
<keyword evidence="3" id="KW-0347">Helicase</keyword>
<dbReference type="InterPro" id="IPR051055">
    <property type="entry name" value="PIF1_helicase"/>
</dbReference>
<gene>
    <name evidence="3" type="primary">recD2_12</name>
    <name evidence="3" type="ORF">SDC9_25435</name>
</gene>
<dbReference type="SMART" id="SM00382">
    <property type="entry name" value="AAA"/>
    <property type="match status" value="1"/>
</dbReference>
<dbReference type="GO" id="GO:0000723">
    <property type="term" value="P:telomere maintenance"/>
    <property type="evidence" value="ECO:0007669"/>
    <property type="project" value="InterPro"/>
</dbReference>
<dbReference type="InterPro" id="IPR027417">
    <property type="entry name" value="P-loop_NTPase"/>
</dbReference>
<dbReference type="GO" id="GO:0003676">
    <property type="term" value="F:nucleic acid binding"/>
    <property type="evidence" value="ECO:0007669"/>
    <property type="project" value="InterPro"/>
</dbReference>
<evidence type="ECO:0000259" key="2">
    <source>
        <dbReference type="PROSITE" id="PS50967"/>
    </source>
</evidence>
<dbReference type="GO" id="GO:0016787">
    <property type="term" value="F:hydrolase activity"/>
    <property type="evidence" value="ECO:0007669"/>
    <property type="project" value="UniProtKB-KW"/>
</dbReference>
<dbReference type="AlphaFoldDB" id="A0A644UKX4"/>
<dbReference type="PROSITE" id="PS50967">
    <property type="entry name" value="HRDC"/>
    <property type="match status" value="1"/>
</dbReference>
<keyword evidence="3" id="KW-0547">Nucleotide-binding</keyword>
<reference evidence="3" key="1">
    <citation type="submission" date="2019-08" db="EMBL/GenBank/DDBJ databases">
        <authorList>
            <person name="Kucharzyk K."/>
            <person name="Murdoch R.W."/>
            <person name="Higgins S."/>
            <person name="Loffler F."/>
        </authorList>
    </citation>
    <scope>NUCLEOTIDE SEQUENCE</scope>
</reference>
<dbReference type="SUPFAM" id="SSF47819">
    <property type="entry name" value="HRDC-like"/>
    <property type="match status" value="1"/>
</dbReference>
<feature type="domain" description="HRDC" evidence="2">
    <location>
        <begin position="645"/>
        <end position="724"/>
    </location>
</feature>
<dbReference type="InterPro" id="IPR010997">
    <property type="entry name" value="HRDC-like_sf"/>
</dbReference>
<accession>A0A644UKX4</accession>
<sequence length="724" mass="84757">MEEEKLISNKELELAKKYVEYTNTNIFLTGKAGTGKTTFLKTLKETTSKRMVIVAPTGVAAINAGGVTIHSFFQVSFGPFVEGEERDKDNKFKISKVKKEVIRSLDLLVIDEISMVRADLLDAIDYRLRQLRKDKKFLPFGGVQLLMIGDLQQLPPVCKDEEWGLLQLRYNSPYFFSSLALQKSDFITINLQQVFRQKDERFINILNKIRNNQIDEKLIEALNDRNNVDYDPNVDDAYVILCTHNYQANRINENKLRQIDNESYKFKAYVEGDFPESSYPNEFELELKLEAQVMFVKNDVGAPEQRKYYNGKIGKIVEISEDRIVVRSKGDTEDIVVKKYVWHNYHYRINHQTNEIEEDILGTFEQYPLKLAWAITIHKSQGLTFEKVIIDSNKSFAAGQVYVALSRCKSLEGIILTSPFEPQSIIKDPLIDEFDSYQEENKPTKERLDNDKLIFTLENILELFSFKELKWRIDELKTLNDTSYHTTYSQTSNLINEKIKTFETDVFEVSLKFENQIKNLCLKELDTYAIERLIKAKEYFSQKLDTVKQIIRLLDALEFDNRQVEEQKEKNNLDIAYETFFKLTLFECIKSEFSIVEYRSHRSKTLIKEPKDFVKEYLKKHKPKQEQAKNDKETSQLQEKELPTEIENEELFEVLNQWRRAKAEEIEKPAFVIMHQRTLIEIVNSQPKTEKELLAIKGFGKSKMKEYGAEILDVIESYTLEDNK</sequence>
<dbReference type="PANTHER" id="PTHR47642:SF5">
    <property type="entry name" value="ATP-DEPENDENT DNA HELICASE"/>
    <property type="match status" value="1"/>
</dbReference>
<organism evidence="3">
    <name type="scientific">bioreactor metagenome</name>
    <dbReference type="NCBI Taxonomy" id="1076179"/>
    <lineage>
        <taxon>unclassified sequences</taxon>
        <taxon>metagenomes</taxon>
        <taxon>ecological metagenomes</taxon>
    </lineage>
</organism>
<dbReference type="EMBL" id="VSSQ01000128">
    <property type="protein sequence ID" value="MPL79551.1"/>
    <property type="molecule type" value="Genomic_DNA"/>
</dbReference>
<dbReference type="InterPro" id="IPR010285">
    <property type="entry name" value="DNA_helicase_pif1-like_DEAD"/>
</dbReference>
<dbReference type="EC" id="3.6.4.12" evidence="3"/>
<dbReference type="SUPFAM" id="SSF52540">
    <property type="entry name" value="P-loop containing nucleoside triphosphate hydrolases"/>
    <property type="match status" value="2"/>
</dbReference>
<proteinExistence type="predicted"/>
<dbReference type="InterPro" id="IPR002121">
    <property type="entry name" value="HRDC_dom"/>
</dbReference>
<dbReference type="Gene3D" id="1.10.150.80">
    <property type="entry name" value="HRDC domain"/>
    <property type="match status" value="1"/>
</dbReference>
<keyword evidence="3" id="KW-0067">ATP-binding</keyword>
<dbReference type="Pfam" id="PF05970">
    <property type="entry name" value="PIF1"/>
    <property type="match status" value="1"/>
</dbReference>
<evidence type="ECO:0000256" key="1">
    <source>
        <dbReference type="SAM" id="Coils"/>
    </source>
</evidence>